<dbReference type="Proteomes" id="UP000299102">
    <property type="component" value="Unassembled WGS sequence"/>
</dbReference>
<evidence type="ECO:0000313" key="2">
    <source>
        <dbReference type="EMBL" id="GBP58418.1"/>
    </source>
</evidence>
<evidence type="ECO:0000256" key="1">
    <source>
        <dbReference type="SAM" id="MobiDB-lite"/>
    </source>
</evidence>
<feature type="region of interest" description="Disordered" evidence="1">
    <location>
        <begin position="54"/>
        <end position="95"/>
    </location>
</feature>
<comment type="caution">
    <text evidence="2">The sequence shown here is derived from an EMBL/GenBank/DDBJ whole genome shotgun (WGS) entry which is preliminary data.</text>
</comment>
<proteinExistence type="predicted"/>
<dbReference type="AlphaFoldDB" id="A0A4C1X3W2"/>
<name>A0A4C1X3W2_EUMVA</name>
<dbReference type="EMBL" id="BGZK01000734">
    <property type="protein sequence ID" value="GBP58418.1"/>
    <property type="molecule type" value="Genomic_DNA"/>
</dbReference>
<sequence>MLSEAQSEWIHLTQVKSSLVNSLVISIDLETSRSKNKVFNQSIVSDLEKCISRARRRSETRGPNPRPSFSRAHPTVRKSLPDESSFFRSAAGVRA</sequence>
<organism evidence="2 3">
    <name type="scientific">Eumeta variegata</name>
    <name type="common">Bagworm moth</name>
    <name type="synonym">Eumeta japonica</name>
    <dbReference type="NCBI Taxonomy" id="151549"/>
    <lineage>
        <taxon>Eukaryota</taxon>
        <taxon>Metazoa</taxon>
        <taxon>Ecdysozoa</taxon>
        <taxon>Arthropoda</taxon>
        <taxon>Hexapoda</taxon>
        <taxon>Insecta</taxon>
        <taxon>Pterygota</taxon>
        <taxon>Neoptera</taxon>
        <taxon>Endopterygota</taxon>
        <taxon>Lepidoptera</taxon>
        <taxon>Glossata</taxon>
        <taxon>Ditrysia</taxon>
        <taxon>Tineoidea</taxon>
        <taxon>Psychidae</taxon>
        <taxon>Oiketicinae</taxon>
        <taxon>Eumeta</taxon>
    </lineage>
</organism>
<accession>A0A4C1X3W2</accession>
<keyword evidence="3" id="KW-1185">Reference proteome</keyword>
<reference evidence="2 3" key="1">
    <citation type="journal article" date="2019" name="Commun. Biol.">
        <title>The bagworm genome reveals a unique fibroin gene that provides high tensile strength.</title>
        <authorList>
            <person name="Kono N."/>
            <person name="Nakamura H."/>
            <person name="Ohtoshi R."/>
            <person name="Tomita M."/>
            <person name="Numata K."/>
            <person name="Arakawa K."/>
        </authorList>
    </citation>
    <scope>NUCLEOTIDE SEQUENCE [LARGE SCALE GENOMIC DNA]</scope>
</reference>
<gene>
    <name evidence="2" type="ORF">EVAR_39107_1</name>
</gene>
<evidence type="ECO:0000313" key="3">
    <source>
        <dbReference type="Proteomes" id="UP000299102"/>
    </source>
</evidence>
<protein>
    <submittedName>
        <fullName evidence="2">Uncharacterized protein</fullName>
    </submittedName>
</protein>